<keyword evidence="2" id="KW-1185">Reference proteome</keyword>
<reference evidence="1 2" key="1">
    <citation type="journal article" date="2013" name="Stand. Genomic Sci.">
        <title>Genomic Encyclopedia of Type Strains, Phase I: The one thousand microbial genomes (KMG-I) project.</title>
        <authorList>
            <person name="Kyrpides N.C."/>
            <person name="Woyke T."/>
            <person name="Eisen J.A."/>
            <person name="Garrity G."/>
            <person name="Lilburn T.G."/>
            <person name="Beck B.J."/>
            <person name="Whitman W.B."/>
            <person name="Hugenholtz P."/>
            <person name="Klenk H.P."/>
        </authorList>
    </citation>
    <scope>NUCLEOTIDE SEQUENCE [LARGE SCALE GENOMIC DNA]</scope>
    <source>
        <strain evidence="1 2">DSM 45044</strain>
    </source>
</reference>
<sequence length="161" mass="18622">MLAPLWTARRDRASRTVSVRNLSHRLHTLRRMTTVAFIDETTAGARSDAWHLEIFEERLSLGELLRRRVFQEVAEYNAKQPEVFTGLVRPTDAEVAINGFRMRERRRVDPEKQYELAVESFGRNGFVVLVDDRQIEELDAEIEIRQGTEITFLKLVPLVGG</sequence>
<dbReference type="Proteomes" id="UP000321617">
    <property type="component" value="Unassembled WGS sequence"/>
</dbReference>
<evidence type="ECO:0000313" key="2">
    <source>
        <dbReference type="Proteomes" id="UP000321617"/>
    </source>
</evidence>
<dbReference type="AlphaFoldDB" id="A0A562V9X0"/>
<proteinExistence type="predicted"/>
<dbReference type="EMBL" id="VLLL01000005">
    <property type="protein sequence ID" value="TWJ14648.1"/>
    <property type="molecule type" value="Genomic_DNA"/>
</dbReference>
<comment type="caution">
    <text evidence="1">The sequence shown here is derived from an EMBL/GenBank/DDBJ whole genome shotgun (WGS) entry which is preliminary data.</text>
</comment>
<evidence type="ECO:0000313" key="1">
    <source>
        <dbReference type="EMBL" id="TWJ14648.1"/>
    </source>
</evidence>
<organism evidence="1 2">
    <name type="scientific">Stackebrandtia albiflava</name>
    <dbReference type="NCBI Taxonomy" id="406432"/>
    <lineage>
        <taxon>Bacteria</taxon>
        <taxon>Bacillati</taxon>
        <taxon>Actinomycetota</taxon>
        <taxon>Actinomycetes</taxon>
        <taxon>Glycomycetales</taxon>
        <taxon>Glycomycetaceae</taxon>
        <taxon>Stackebrandtia</taxon>
    </lineage>
</organism>
<gene>
    <name evidence="1" type="ORF">LX16_0335</name>
</gene>
<accession>A0A562V9X0</accession>
<name>A0A562V9X0_9ACTN</name>
<protein>
    <submittedName>
        <fullName evidence="1">Uncharacterized protein</fullName>
    </submittedName>
</protein>